<reference evidence="1" key="1">
    <citation type="submission" date="2023-08" db="EMBL/GenBank/DDBJ databases">
        <title>Functional and genomic diversity of the sorghum phyllosphere microbiome.</title>
        <authorList>
            <person name="Shade A."/>
        </authorList>
    </citation>
    <scope>NUCLEOTIDE SEQUENCE</scope>
    <source>
        <strain evidence="1">SORGH_AS_0974</strain>
    </source>
</reference>
<evidence type="ECO:0000313" key="1">
    <source>
        <dbReference type="EMBL" id="MDR6100358.1"/>
    </source>
</evidence>
<sequence length="35" mass="3962">MNVPESPQMGNAWEAAEICNTAYRRLWARALEAPD</sequence>
<dbReference type="AlphaFoldDB" id="A0AAJ2ERE9"/>
<dbReference type="EMBL" id="JAVIZC010000001">
    <property type="protein sequence ID" value="MDR6100358.1"/>
    <property type="molecule type" value="Genomic_DNA"/>
</dbReference>
<comment type="caution">
    <text evidence="1">The sequence shown here is derived from an EMBL/GenBank/DDBJ whole genome shotgun (WGS) entry which is preliminary data.</text>
</comment>
<evidence type="ECO:0000313" key="2">
    <source>
        <dbReference type="Proteomes" id="UP001255601"/>
    </source>
</evidence>
<gene>
    <name evidence="1" type="ORF">QE369_000536</name>
</gene>
<protein>
    <submittedName>
        <fullName evidence="1">Uncharacterized protein</fullName>
    </submittedName>
</protein>
<organism evidence="1 2">
    <name type="scientific">Agrobacterium larrymoorei</name>
    <dbReference type="NCBI Taxonomy" id="160699"/>
    <lineage>
        <taxon>Bacteria</taxon>
        <taxon>Pseudomonadati</taxon>
        <taxon>Pseudomonadota</taxon>
        <taxon>Alphaproteobacteria</taxon>
        <taxon>Hyphomicrobiales</taxon>
        <taxon>Rhizobiaceae</taxon>
        <taxon>Rhizobium/Agrobacterium group</taxon>
        <taxon>Agrobacterium</taxon>
    </lineage>
</organism>
<name>A0AAJ2ERE9_9HYPH</name>
<accession>A0AAJ2ERE9</accession>
<proteinExistence type="predicted"/>
<dbReference type="Proteomes" id="UP001255601">
    <property type="component" value="Unassembled WGS sequence"/>
</dbReference>